<dbReference type="EMBL" id="CABPRY010000002">
    <property type="protein sequence ID" value="VVD89680.1"/>
    <property type="molecule type" value="Genomic_DNA"/>
</dbReference>
<dbReference type="InterPro" id="IPR000847">
    <property type="entry name" value="LysR_HTH_N"/>
</dbReference>
<protein>
    <submittedName>
        <fullName evidence="6">LysR family transcriptional regulator</fullName>
    </submittedName>
</protein>
<reference evidence="6 7" key="1">
    <citation type="submission" date="2019-08" db="EMBL/GenBank/DDBJ databases">
        <authorList>
            <person name="Peeters C."/>
        </authorList>
    </citation>
    <scope>NUCLEOTIDE SEQUENCE [LARGE SCALE GENOMIC DNA]</scope>
    <source>
        <strain evidence="6 7">LMG 31107</strain>
    </source>
</reference>
<sequence length="308" mass="34687">MDAHSLVLFVAIVEAGNLSLAARNMKMTRANVSYHLTQLERSVGMQLMRRTTRRVELTEVGQRLYQHGLVIRDEVLAAKESVAMFGKSLHGSVRLSVPTGFGHVVMSAWLIEFKRRYPEISLDLLFDNRVDDLLREEVDIAVRVMSEPPQNMVAVELVQVRHIICASADYAHAHQMPVRLDDLRNVPLITSSVAGRDLRVSAYEGEERRELTLHPTLASENFQFLREAILAGLGIGLVPDYVVEPDVNEGRMVIGLQKWRLSVFGARMFLLRMPGRYQTLAVRTLIDFVVEKARAWGKGNGPMSPDTD</sequence>
<evidence type="ECO:0000256" key="3">
    <source>
        <dbReference type="ARBA" id="ARBA00023125"/>
    </source>
</evidence>
<dbReference type="GO" id="GO:0043565">
    <property type="term" value="F:sequence-specific DNA binding"/>
    <property type="evidence" value="ECO:0007669"/>
    <property type="project" value="TreeGrafter"/>
</dbReference>
<dbReference type="RefSeq" id="WP_130026762.1">
    <property type="nucleotide sequence ID" value="NZ_CABPRY010000002.1"/>
</dbReference>
<proteinExistence type="inferred from homology"/>
<name>A0A5E4TP59_9BURK</name>
<dbReference type="SUPFAM" id="SSF46785">
    <property type="entry name" value="Winged helix' DNA-binding domain"/>
    <property type="match status" value="1"/>
</dbReference>
<dbReference type="Pfam" id="PF00126">
    <property type="entry name" value="HTH_1"/>
    <property type="match status" value="1"/>
</dbReference>
<dbReference type="InterPro" id="IPR036388">
    <property type="entry name" value="WH-like_DNA-bd_sf"/>
</dbReference>
<dbReference type="Proteomes" id="UP000396788">
    <property type="component" value="Unassembled WGS sequence"/>
</dbReference>
<keyword evidence="3" id="KW-0238">DNA-binding</keyword>
<feature type="domain" description="HTH lysR-type" evidence="5">
    <location>
        <begin position="1"/>
        <end position="58"/>
    </location>
</feature>
<evidence type="ECO:0000259" key="5">
    <source>
        <dbReference type="PROSITE" id="PS50931"/>
    </source>
</evidence>
<dbReference type="PROSITE" id="PS50931">
    <property type="entry name" value="HTH_LYSR"/>
    <property type="match status" value="1"/>
</dbReference>
<evidence type="ECO:0000256" key="1">
    <source>
        <dbReference type="ARBA" id="ARBA00009437"/>
    </source>
</evidence>
<dbReference type="InterPro" id="IPR005119">
    <property type="entry name" value="LysR_subst-bd"/>
</dbReference>
<evidence type="ECO:0000256" key="2">
    <source>
        <dbReference type="ARBA" id="ARBA00023015"/>
    </source>
</evidence>
<evidence type="ECO:0000313" key="7">
    <source>
        <dbReference type="Proteomes" id="UP000396788"/>
    </source>
</evidence>
<evidence type="ECO:0000256" key="4">
    <source>
        <dbReference type="ARBA" id="ARBA00023163"/>
    </source>
</evidence>
<keyword evidence="2" id="KW-0805">Transcription regulation</keyword>
<dbReference type="Gene3D" id="1.10.10.10">
    <property type="entry name" value="Winged helix-like DNA-binding domain superfamily/Winged helix DNA-binding domain"/>
    <property type="match status" value="1"/>
</dbReference>
<comment type="similarity">
    <text evidence="1">Belongs to the LysR transcriptional regulatory family.</text>
</comment>
<dbReference type="AlphaFoldDB" id="A0A5E4TP59"/>
<dbReference type="InterPro" id="IPR058163">
    <property type="entry name" value="LysR-type_TF_proteobact-type"/>
</dbReference>
<dbReference type="GO" id="GO:0006351">
    <property type="term" value="P:DNA-templated transcription"/>
    <property type="evidence" value="ECO:0007669"/>
    <property type="project" value="TreeGrafter"/>
</dbReference>
<keyword evidence="4" id="KW-0804">Transcription</keyword>
<dbReference type="InterPro" id="IPR036390">
    <property type="entry name" value="WH_DNA-bd_sf"/>
</dbReference>
<dbReference type="SUPFAM" id="SSF53850">
    <property type="entry name" value="Periplasmic binding protein-like II"/>
    <property type="match status" value="1"/>
</dbReference>
<dbReference type="CDD" id="cd08422">
    <property type="entry name" value="PBP2_CrgA_like"/>
    <property type="match status" value="1"/>
</dbReference>
<dbReference type="PANTHER" id="PTHR30537:SF5">
    <property type="entry name" value="HTH-TYPE TRANSCRIPTIONAL ACTIVATOR TTDR-RELATED"/>
    <property type="match status" value="1"/>
</dbReference>
<dbReference type="Gene3D" id="3.40.190.290">
    <property type="match status" value="1"/>
</dbReference>
<organism evidence="6 7">
    <name type="scientific">Pandoraea cepalis</name>
    <dbReference type="NCBI Taxonomy" id="2508294"/>
    <lineage>
        <taxon>Bacteria</taxon>
        <taxon>Pseudomonadati</taxon>
        <taxon>Pseudomonadota</taxon>
        <taxon>Betaproteobacteria</taxon>
        <taxon>Burkholderiales</taxon>
        <taxon>Burkholderiaceae</taxon>
        <taxon>Pandoraea</taxon>
    </lineage>
</organism>
<evidence type="ECO:0000313" key="6">
    <source>
        <dbReference type="EMBL" id="VVD89680.1"/>
    </source>
</evidence>
<dbReference type="PANTHER" id="PTHR30537">
    <property type="entry name" value="HTH-TYPE TRANSCRIPTIONAL REGULATOR"/>
    <property type="match status" value="1"/>
</dbReference>
<accession>A0A5E4TP59</accession>
<dbReference type="Pfam" id="PF03466">
    <property type="entry name" value="LysR_substrate"/>
    <property type="match status" value="1"/>
</dbReference>
<dbReference type="GO" id="GO:0003700">
    <property type="term" value="F:DNA-binding transcription factor activity"/>
    <property type="evidence" value="ECO:0007669"/>
    <property type="project" value="InterPro"/>
</dbReference>
<gene>
    <name evidence="6" type="ORF">PCE31107_01562</name>
</gene>